<evidence type="ECO:0000313" key="4">
    <source>
        <dbReference type="Proteomes" id="UP000295726"/>
    </source>
</evidence>
<dbReference type="SUPFAM" id="SSF53448">
    <property type="entry name" value="Nucleotide-diphospho-sugar transferases"/>
    <property type="match status" value="1"/>
</dbReference>
<dbReference type="GO" id="GO:0005829">
    <property type="term" value="C:cytosol"/>
    <property type="evidence" value="ECO:0007669"/>
    <property type="project" value="TreeGrafter"/>
</dbReference>
<keyword evidence="4" id="KW-1185">Reference proteome</keyword>
<evidence type="ECO:0000256" key="2">
    <source>
        <dbReference type="ARBA" id="ARBA00022695"/>
    </source>
</evidence>
<dbReference type="Gene3D" id="3.90.550.10">
    <property type="entry name" value="Spore Coat Polysaccharide Biosynthesis Protein SpsA, Chain A"/>
    <property type="match status" value="1"/>
</dbReference>
<proteinExistence type="predicted"/>
<dbReference type="AlphaFoldDB" id="A0A4V2USA8"/>
<reference evidence="3 4" key="1">
    <citation type="submission" date="2019-03" db="EMBL/GenBank/DDBJ databases">
        <title>Genomic Encyclopedia of Type Strains, Phase IV (KMG-IV): sequencing the most valuable type-strain genomes for metagenomic binning, comparative biology and taxonomic classification.</title>
        <authorList>
            <person name="Goeker M."/>
        </authorList>
    </citation>
    <scope>NUCLEOTIDE SEQUENCE [LARGE SCALE GENOMIC DNA]</scope>
    <source>
        <strain evidence="3 4">DSM 29489</strain>
    </source>
</reference>
<accession>A0A4V2USA8</accession>
<dbReference type="RefSeq" id="WP_132379611.1">
    <property type="nucleotide sequence ID" value="NZ_SLZZ01000005.1"/>
</dbReference>
<dbReference type="InterPro" id="IPR029044">
    <property type="entry name" value="Nucleotide-diphossugar_trans"/>
</dbReference>
<dbReference type="PANTHER" id="PTHR43015:SF1">
    <property type="entry name" value="D-RIBITOL-5-PHOSPHATE CYTIDYLYLTRANSFERASE"/>
    <property type="match status" value="1"/>
</dbReference>
<dbReference type="GO" id="GO:0050518">
    <property type="term" value="F:2-C-methyl-D-erythritol 4-phosphate cytidylyltransferase activity"/>
    <property type="evidence" value="ECO:0007669"/>
    <property type="project" value="UniProtKB-ARBA"/>
</dbReference>
<keyword evidence="1 3" id="KW-0808">Transferase</keyword>
<keyword evidence="2 3" id="KW-0548">Nucleotidyltransferase</keyword>
<organism evidence="3 4">
    <name type="scientific">Muricomes intestini</name>
    <dbReference type="NCBI Taxonomy" id="1796634"/>
    <lineage>
        <taxon>Bacteria</taxon>
        <taxon>Bacillati</taxon>
        <taxon>Bacillota</taxon>
        <taxon>Clostridia</taxon>
        <taxon>Lachnospirales</taxon>
        <taxon>Lachnospiraceae</taxon>
        <taxon>Muricomes</taxon>
    </lineage>
</organism>
<dbReference type="InterPro" id="IPR034683">
    <property type="entry name" value="IspD/TarI"/>
</dbReference>
<dbReference type="GO" id="GO:0008299">
    <property type="term" value="P:isoprenoid biosynthetic process"/>
    <property type="evidence" value="ECO:0007669"/>
    <property type="project" value="InterPro"/>
</dbReference>
<dbReference type="NCBIfam" id="NF001183">
    <property type="entry name" value="PRK00155.1-3"/>
    <property type="match status" value="1"/>
</dbReference>
<dbReference type="InterPro" id="IPR018294">
    <property type="entry name" value="ISPD_synthase_CS"/>
</dbReference>
<dbReference type="PANTHER" id="PTHR43015">
    <property type="entry name" value="D-RIBITOL-5-PHOSPHATE CYTIDYLYLTRANSFERASE"/>
    <property type="match status" value="1"/>
</dbReference>
<dbReference type="EMBL" id="SLZZ01000005">
    <property type="protein sequence ID" value="TCS80702.1"/>
    <property type="molecule type" value="Genomic_DNA"/>
</dbReference>
<sequence length="238" mass="26696">MNYAVIFAGGTGTRMNTKTRPKQFLTLHGKEIIIYTLEHFENHPGIEGISVVCIAEWIDYLKKLLEKYHIQKVKWISPGGGTGQESIFNGLNAMRGDIDKDSIVLIHDGVRPLIDEKLITDNIKMVQEKGCAVTVVPAIETVMLVDDKGEIVESVDRNKCRVVRAPQSFIYQELMNAHDRAREKGIINMIDSATMMSEAGHTLYPVVGRPDNIKITTPSDFYTFRAIVEAEENSQIFG</sequence>
<dbReference type="OrthoDB" id="9806837at2"/>
<evidence type="ECO:0000313" key="3">
    <source>
        <dbReference type="EMBL" id="TCS80702.1"/>
    </source>
</evidence>
<dbReference type="Pfam" id="PF01128">
    <property type="entry name" value="IspD"/>
    <property type="match status" value="1"/>
</dbReference>
<dbReference type="Proteomes" id="UP000295726">
    <property type="component" value="Unassembled WGS sequence"/>
</dbReference>
<dbReference type="PROSITE" id="PS01295">
    <property type="entry name" value="ISPD"/>
    <property type="match status" value="1"/>
</dbReference>
<dbReference type="FunFam" id="3.90.550.10:FF:000003">
    <property type="entry name" value="2-C-methyl-D-erythritol 4-phosphate cytidylyltransferase"/>
    <property type="match status" value="1"/>
</dbReference>
<comment type="caution">
    <text evidence="3">The sequence shown here is derived from an EMBL/GenBank/DDBJ whole genome shotgun (WGS) entry which is preliminary data.</text>
</comment>
<dbReference type="CDD" id="cd02516">
    <property type="entry name" value="CDP-ME_synthetase"/>
    <property type="match status" value="1"/>
</dbReference>
<name>A0A4V2USA8_9FIRM</name>
<evidence type="ECO:0000256" key="1">
    <source>
        <dbReference type="ARBA" id="ARBA00022679"/>
    </source>
</evidence>
<gene>
    <name evidence="3" type="ORF">EDD59_10584</name>
</gene>
<protein>
    <submittedName>
        <fullName evidence="3">2-C-methyl-D-erythritol 4-phosphate cytidylyltransferase</fullName>
    </submittedName>
</protein>